<keyword evidence="4 6" id="KW-0472">Membrane</keyword>
<dbReference type="GO" id="GO:0012505">
    <property type="term" value="C:endomembrane system"/>
    <property type="evidence" value="ECO:0007669"/>
    <property type="project" value="UniProtKB-SubCell"/>
</dbReference>
<reference evidence="9" key="1">
    <citation type="journal article" date="2023" name="Commun. Biol.">
        <title>Genome analysis of Parmales, the sister group of diatoms, reveals the evolutionary specialization of diatoms from phago-mixotrophs to photoautotrophs.</title>
        <authorList>
            <person name="Ban H."/>
            <person name="Sato S."/>
            <person name="Yoshikawa S."/>
            <person name="Yamada K."/>
            <person name="Nakamura Y."/>
            <person name="Ichinomiya M."/>
            <person name="Sato N."/>
            <person name="Blanc-Mathieu R."/>
            <person name="Endo H."/>
            <person name="Kuwata A."/>
            <person name="Ogata H."/>
        </authorList>
    </citation>
    <scope>NUCLEOTIDE SEQUENCE [LARGE SCALE GENOMIC DNA]</scope>
    <source>
        <strain evidence="9">NIES 3699</strain>
    </source>
</reference>
<feature type="transmembrane region" description="Helical" evidence="6">
    <location>
        <begin position="156"/>
        <end position="174"/>
    </location>
</feature>
<gene>
    <name evidence="8" type="ORF">TrVE_jg3570</name>
</gene>
<evidence type="ECO:0000313" key="8">
    <source>
        <dbReference type="EMBL" id="GMI03676.1"/>
    </source>
</evidence>
<evidence type="ECO:0000256" key="1">
    <source>
        <dbReference type="ARBA" id="ARBA00004127"/>
    </source>
</evidence>
<keyword evidence="3 6" id="KW-1133">Transmembrane helix</keyword>
<comment type="caution">
    <text evidence="8">The sequence shown here is derived from an EMBL/GenBank/DDBJ whole genome shotgun (WGS) entry which is preliminary data.</text>
</comment>
<feature type="transmembrane region" description="Helical" evidence="6">
    <location>
        <begin position="195"/>
        <end position="215"/>
    </location>
</feature>
<dbReference type="PANTHER" id="PTHR46140:SF1">
    <property type="entry name" value="VACUOLAR TRANSPORTER CHAPERONE COMPLEX SUBUNIT 4-RELATED"/>
    <property type="match status" value="1"/>
</dbReference>
<keyword evidence="2 6" id="KW-0812">Transmembrane</keyword>
<keyword evidence="9" id="KW-1185">Reference proteome</keyword>
<proteinExistence type="predicted"/>
<feature type="transmembrane region" description="Helical" evidence="6">
    <location>
        <begin position="123"/>
        <end position="144"/>
    </location>
</feature>
<sequence length="224" mass="24422">MSGVKETTPLMSTSKDAQFYFLDRSNSQQGSKASAESVRNPIPQGMTPEQFQSRPVASRGGKSRVSRKGSWGGEGVKEKSGFFGSLLSLITGSDSSPESNRLKQRKVPIKVEPKVFFANERTFLAWLHTAVTLASISVAIISFAGNEDEGGSDLGAMYGLTLLPVSVCFIIYALRQYTSRAGMIRRREPGPYEDLTGPSVLAILLMVSIMLNFILKLYQLSKLG</sequence>
<organism evidence="8 9">
    <name type="scientific">Triparma verrucosa</name>
    <dbReference type="NCBI Taxonomy" id="1606542"/>
    <lineage>
        <taxon>Eukaryota</taxon>
        <taxon>Sar</taxon>
        <taxon>Stramenopiles</taxon>
        <taxon>Ochrophyta</taxon>
        <taxon>Bolidophyceae</taxon>
        <taxon>Parmales</taxon>
        <taxon>Triparmaceae</taxon>
        <taxon>Triparma</taxon>
    </lineage>
</organism>
<comment type="subcellular location">
    <subcellularLocation>
        <location evidence="1">Endomembrane system</location>
        <topology evidence="1">Multi-pass membrane protein</topology>
    </subcellularLocation>
</comment>
<dbReference type="InterPro" id="IPR003807">
    <property type="entry name" value="DUF202"/>
</dbReference>
<dbReference type="PANTHER" id="PTHR46140">
    <property type="entry name" value="VACUOLAR TRANSPORTER CHAPERONE 1-RELATED"/>
    <property type="match status" value="1"/>
</dbReference>
<name>A0A9W7CFJ4_9STRA</name>
<evidence type="ECO:0000256" key="2">
    <source>
        <dbReference type="ARBA" id="ARBA00022692"/>
    </source>
</evidence>
<dbReference type="Pfam" id="PF02656">
    <property type="entry name" value="DUF202"/>
    <property type="match status" value="1"/>
</dbReference>
<dbReference type="AlphaFoldDB" id="A0A9W7CFJ4"/>
<evidence type="ECO:0000256" key="4">
    <source>
        <dbReference type="ARBA" id="ARBA00023136"/>
    </source>
</evidence>
<dbReference type="Proteomes" id="UP001165160">
    <property type="component" value="Unassembled WGS sequence"/>
</dbReference>
<dbReference type="EMBL" id="BRXX01000305">
    <property type="protein sequence ID" value="GMI03676.1"/>
    <property type="molecule type" value="Genomic_DNA"/>
</dbReference>
<protein>
    <recommendedName>
        <fullName evidence="7">DUF202 domain-containing protein</fullName>
    </recommendedName>
</protein>
<evidence type="ECO:0000256" key="5">
    <source>
        <dbReference type="SAM" id="MobiDB-lite"/>
    </source>
</evidence>
<evidence type="ECO:0000259" key="7">
    <source>
        <dbReference type="Pfam" id="PF02656"/>
    </source>
</evidence>
<evidence type="ECO:0000256" key="6">
    <source>
        <dbReference type="SAM" id="Phobius"/>
    </source>
</evidence>
<feature type="region of interest" description="Disordered" evidence="5">
    <location>
        <begin position="21"/>
        <end position="73"/>
    </location>
</feature>
<evidence type="ECO:0000256" key="3">
    <source>
        <dbReference type="ARBA" id="ARBA00022989"/>
    </source>
</evidence>
<feature type="domain" description="DUF202" evidence="7">
    <location>
        <begin position="114"/>
        <end position="181"/>
    </location>
</feature>
<evidence type="ECO:0000313" key="9">
    <source>
        <dbReference type="Proteomes" id="UP001165160"/>
    </source>
</evidence>
<feature type="compositionally biased region" description="Polar residues" evidence="5">
    <location>
        <begin position="24"/>
        <end position="34"/>
    </location>
</feature>
<dbReference type="InterPro" id="IPR051572">
    <property type="entry name" value="VTC_Complex_Subunit"/>
</dbReference>
<accession>A0A9W7CFJ4</accession>